<feature type="compositionally biased region" description="Basic and acidic residues" evidence="3">
    <location>
        <begin position="958"/>
        <end position="997"/>
    </location>
</feature>
<dbReference type="RefSeq" id="XP_025830454.1">
    <property type="nucleotide sequence ID" value="XM_025974669.1"/>
</dbReference>
<feature type="domain" description="FAM91 N-terminal" evidence="4">
    <location>
        <begin position="280"/>
        <end position="568"/>
    </location>
</feature>
<accession>A0A7F5R4P7</accession>
<dbReference type="KEGG" id="apln:108738813"/>
<dbReference type="Proteomes" id="UP000192223">
    <property type="component" value="Unplaced"/>
</dbReference>
<dbReference type="InterPro" id="IPR028097">
    <property type="entry name" value="FAM91_C_dom"/>
</dbReference>
<dbReference type="InParanoid" id="A0A7F5R4P7"/>
<evidence type="ECO:0000313" key="6">
    <source>
        <dbReference type="Proteomes" id="UP000192223"/>
    </source>
</evidence>
<keyword evidence="6" id="KW-1185">Reference proteome</keyword>
<dbReference type="PANTHER" id="PTHR28441:SF2">
    <property type="entry name" value="PROTEIN FAM91A1"/>
    <property type="match status" value="1"/>
</dbReference>
<evidence type="ECO:0000256" key="3">
    <source>
        <dbReference type="SAM" id="MobiDB-lite"/>
    </source>
</evidence>
<dbReference type="AlphaFoldDB" id="A0A7F5R4P7"/>
<evidence type="ECO:0000259" key="5">
    <source>
        <dbReference type="Pfam" id="PF14648"/>
    </source>
</evidence>
<dbReference type="FunCoup" id="A0A7F5R4P7">
    <property type="interactions" value="2182"/>
</dbReference>
<evidence type="ECO:0000313" key="7">
    <source>
        <dbReference type="RefSeq" id="XP_025830454.1"/>
    </source>
</evidence>
<feature type="domain" description="FAM91 C-terminal" evidence="5">
    <location>
        <begin position="1082"/>
        <end position="1198"/>
    </location>
</feature>
<dbReference type="InterPro" id="IPR028091">
    <property type="entry name" value="FAM91_N_dom"/>
</dbReference>
<feature type="domain" description="FAM91 C-terminal" evidence="5">
    <location>
        <begin position="1"/>
        <end position="264"/>
    </location>
</feature>
<proteinExistence type="inferred from homology"/>
<gene>
    <name evidence="7" type="primary">LOC108738813</name>
</gene>
<dbReference type="InterPro" id="IPR039199">
    <property type="entry name" value="FAM91"/>
</dbReference>
<keyword evidence="2" id="KW-0175">Coiled coil</keyword>
<feature type="region of interest" description="Disordered" evidence="3">
    <location>
        <begin position="954"/>
        <end position="997"/>
    </location>
</feature>
<sequence length="1203" mass="135650">MMGNLSPGLKKHAVTMFEVGKLCDESLDSFLAELEKVSVLDAEGEGEARRYFVHAIILRSTVLALRKLPSTGLDLIRLESLHSLDETVKNRLIQKKYKLLVSMAPLSKEVRPIYSLSPPHLGPAVPEINSIWFKFFIYHMTGYGPPSLLLTKGTILKALPKMFLGFTNFLVCTWLHEPAVLPLANFSHVNAALQYSPVLLQAYGVHQPAKTHIVPFPFRPDTPTKGQGEAISTHLKWQNHPAVKNLSNFLDLKSNCGYLTFVNIGVPDLGCSKRELTVRLRKSSQYEKLIVDFSIKNQLRYRGNLVRHVLKDEKHYYERLVAKSREKLMLFPYHLADMIVKGLRITPFNYYISVIERLVQAERSYDTLPNFTAADCLRLLGIGRNEYLDLMNKAKSHRSRLFGNRNIRPLLPQVPCTIYIEPWWRVEAGLILEEDIKMVSSNEQELIDRLIDYGSQAAGELDHNLVINLYKKGLVYLDVPITAVDRIQVPPLQGFVMNRVPQDNFETLLYKIFVSIDEHTTVGELASVIEVETELVKQAVSLYCRLQFARKLDPETEQQRAKRHPSWNNIPTPINRTVEITPLTLNFDSVVLTQELQSPRSETPESPSYNNSSLPRSGQRIAFLFDSALNALLMMGNLSPGLKKHAVTMFEVGKLCDESLDSFLAELEKVSVLDAEGEGEARRYFVHAIILRSTVLALRKLPSTGLDLIRLESLHSLDETVKNRLIQKKYKLLVSMAPLSKEVRPIYSLSPPHLGPAVPEINSIWFKFFIYHMTGYGPPSLLLTKGTILKALPKMFLGFTNFLVCTWLHEPAVLPLANFSHVNAALQYSPVLLQAYGVHQPAKTHIVPFPFRPDTPTKGQGEAISTHLKWQNHPAVKNLSNFLDLKSNCGYLTFVNIGVPDLGCSKRELTVRLRKSSQKHIPGSAKLIKSSSVKDSSSNTIVLPTTISNENFSFSKTNKNDFTKTNHDNAKEKSKQEVKKETRRLESSEDETQKTNDAIDRLQSPVDSHFANSPMSASPPANGFVNEVSTDLLKEELDQLNDEMASKKNEMLSLKDELKECTSSFENLMSPMEENISMFTRNTKRENGEKNYQDSIEVKSKDSTTSLYIGEIWTLLDCNFGVPLFDVDANTKICDAIVSGGLAETHSLEKLTETSQKLGTALLEFISQCQDDNMDMKKRGVLIPLPEHCLVFDNGKVTEWTGK</sequence>
<dbReference type="PANTHER" id="PTHR28441">
    <property type="entry name" value="PROTEIN FAM91A1"/>
    <property type="match status" value="1"/>
</dbReference>
<dbReference type="Pfam" id="PF14648">
    <property type="entry name" value="FAM91_C"/>
    <property type="match status" value="3"/>
</dbReference>
<organism evidence="6 7">
    <name type="scientific">Agrilus planipennis</name>
    <name type="common">Emerald ash borer</name>
    <name type="synonym">Agrilus marcopoli</name>
    <dbReference type="NCBI Taxonomy" id="224129"/>
    <lineage>
        <taxon>Eukaryota</taxon>
        <taxon>Metazoa</taxon>
        <taxon>Ecdysozoa</taxon>
        <taxon>Arthropoda</taxon>
        <taxon>Hexapoda</taxon>
        <taxon>Insecta</taxon>
        <taxon>Pterygota</taxon>
        <taxon>Neoptera</taxon>
        <taxon>Endopterygota</taxon>
        <taxon>Coleoptera</taxon>
        <taxon>Polyphaga</taxon>
        <taxon>Elateriformia</taxon>
        <taxon>Buprestoidea</taxon>
        <taxon>Buprestidae</taxon>
        <taxon>Agrilinae</taxon>
        <taxon>Agrilus</taxon>
    </lineage>
</organism>
<evidence type="ECO:0000256" key="2">
    <source>
        <dbReference type="SAM" id="Coils"/>
    </source>
</evidence>
<dbReference type="OrthoDB" id="275996at2759"/>
<dbReference type="Pfam" id="PF14647">
    <property type="entry name" value="FAM91_N"/>
    <property type="match status" value="1"/>
</dbReference>
<feature type="domain" description="FAM91 C-terminal" evidence="5">
    <location>
        <begin position="619"/>
        <end position="901"/>
    </location>
</feature>
<evidence type="ECO:0000256" key="1">
    <source>
        <dbReference type="ARBA" id="ARBA00010319"/>
    </source>
</evidence>
<reference evidence="7" key="1">
    <citation type="submission" date="2025-08" db="UniProtKB">
        <authorList>
            <consortium name="RefSeq"/>
        </authorList>
    </citation>
    <scope>IDENTIFICATION</scope>
    <source>
        <tissue evidence="7">Entire body</tissue>
    </source>
</reference>
<comment type="similarity">
    <text evidence="1">Belongs to the FAM91 family.</text>
</comment>
<evidence type="ECO:0000259" key="4">
    <source>
        <dbReference type="Pfam" id="PF14647"/>
    </source>
</evidence>
<dbReference type="GeneID" id="108738813"/>
<protein>
    <submittedName>
        <fullName evidence="7">Protein FAM91A1</fullName>
    </submittedName>
</protein>
<name>A0A7F5R4P7_AGRPL</name>
<feature type="coiled-coil region" evidence="2">
    <location>
        <begin position="1030"/>
        <end position="1064"/>
    </location>
</feature>